<dbReference type="EMBL" id="KZ805312">
    <property type="protein sequence ID" value="PVI05798.1"/>
    <property type="molecule type" value="Genomic_DNA"/>
</dbReference>
<dbReference type="Proteomes" id="UP000244855">
    <property type="component" value="Unassembled WGS sequence"/>
</dbReference>
<evidence type="ECO:0008006" key="3">
    <source>
        <dbReference type="Google" id="ProtNLM"/>
    </source>
</evidence>
<proteinExistence type="predicted"/>
<dbReference type="PANTHER" id="PTHR31630">
    <property type="entry name" value="PHYTANOYL-COA DIOXYGENASE-RELATED-RELATED"/>
    <property type="match status" value="1"/>
</dbReference>
<dbReference type="OrthoDB" id="445007at2759"/>
<name>A0A2V1E5D7_9PLEO</name>
<evidence type="ECO:0000313" key="2">
    <source>
        <dbReference type="Proteomes" id="UP000244855"/>
    </source>
</evidence>
<protein>
    <recommendedName>
        <fullName evidence="3">Phytanoyl-CoA dioxygenase</fullName>
    </recommendedName>
</protein>
<accession>A0A2V1E5D7</accession>
<dbReference type="SUPFAM" id="SSF51197">
    <property type="entry name" value="Clavaminate synthase-like"/>
    <property type="match status" value="1"/>
</dbReference>
<gene>
    <name evidence="1" type="ORF">DM02DRAFT_684233</name>
</gene>
<organism evidence="1 2">
    <name type="scientific">Periconia macrospinosa</name>
    <dbReference type="NCBI Taxonomy" id="97972"/>
    <lineage>
        <taxon>Eukaryota</taxon>
        <taxon>Fungi</taxon>
        <taxon>Dikarya</taxon>
        <taxon>Ascomycota</taxon>
        <taxon>Pezizomycotina</taxon>
        <taxon>Dothideomycetes</taxon>
        <taxon>Pleosporomycetidae</taxon>
        <taxon>Pleosporales</taxon>
        <taxon>Massarineae</taxon>
        <taxon>Periconiaceae</taxon>
        <taxon>Periconia</taxon>
    </lineage>
</organism>
<dbReference type="Gene3D" id="2.60.120.620">
    <property type="entry name" value="q2cbj1_9rhob like domain"/>
    <property type="match status" value="1"/>
</dbReference>
<dbReference type="AlphaFoldDB" id="A0A2V1E5D7"/>
<dbReference type="PANTHER" id="PTHR31630:SF7">
    <property type="entry name" value="PHYTANOYL-COA DIOXYGENASE"/>
    <property type="match status" value="1"/>
</dbReference>
<evidence type="ECO:0000313" key="1">
    <source>
        <dbReference type="EMBL" id="PVI05798.1"/>
    </source>
</evidence>
<keyword evidence="2" id="KW-1185">Reference proteome</keyword>
<reference evidence="1 2" key="1">
    <citation type="journal article" date="2018" name="Sci. Rep.">
        <title>Comparative genomics provides insights into the lifestyle and reveals functional heterogeneity of dark septate endophytic fungi.</title>
        <authorList>
            <person name="Knapp D.G."/>
            <person name="Nemeth J.B."/>
            <person name="Barry K."/>
            <person name="Hainaut M."/>
            <person name="Henrissat B."/>
            <person name="Johnson J."/>
            <person name="Kuo A."/>
            <person name="Lim J.H.P."/>
            <person name="Lipzen A."/>
            <person name="Nolan M."/>
            <person name="Ohm R.A."/>
            <person name="Tamas L."/>
            <person name="Grigoriev I.V."/>
            <person name="Spatafora J.W."/>
            <person name="Nagy L.G."/>
            <person name="Kovacs G.M."/>
        </authorList>
    </citation>
    <scope>NUCLEOTIDE SEQUENCE [LARGE SCALE GENOMIC DNA]</scope>
    <source>
        <strain evidence="1 2">DSE2036</strain>
    </source>
</reference>
<sequence>MATQTATQTSQPKIRLNKKAPVDFSSFVGCSSPLFEAAKKDRRYNDWRDDLVRDGVAVVKGAIPEDRANQYADRMLNWLEDFQLGFDRNDPNTVHADKLPAINEKGMCFGYGVSHEQFAWDVRQEQGVIEAFEKVYEDKDLIVSFDSVGFSFPNRKDLPPNKAWPHQDQDPEKGGFRCLQGLVNILPNGPDDGGLIVCKGAHLVSEEFHEEFKNEEDPVWAWTKEWYGFTSQGMNWLENRGFKWEKICAGPGDLIVWDSRLPHYNLSPTKETPRFCVYTCYMPVKDCSQEDLVKKKDAFYEFRGTSHWPNALQINALPVLRNGQPDPHNRVKPASGAPKLSERGFQLTGIPYIKAEC</sequence>